<dbReference type="Pfam" id="PF13302">
    <property type="entry name" value="Acetyltransf_3"/>
    <property type="match status" value="1"/>
</dbReference>
<dbReference type="SUPFAM" id="SSF55729">
    <property type="entry name" value="Acyl-CoA N-acyltransferases (Nat)"/>
    <property type="match status" value="1"/>
</dbReference>
<organism evidence="2 3">
    <name type="scientific">Paenibacillus rhizosphaerae</name>
    <dbReference type="NCBI Taxonomy" id="297318"/>
    <lineage>
        <taxon>Bacteria</taxon>
        <taxon>Bacillati</taxon>
        <taxon>Bacillota</taxon>
        <taxon>Bacilli</taxon>
        <taxon>Bacillales</taxon>
        <taxon>Paenibacillaceae</taxon>
        <taxon>Paenibacillus</taxon>
    </lineage>
</organism>
<dbReference type="PANTHER" id="PTHR43792">
    <property type="entry name" value="GNAT FAMILY, PUTATIVE (AFU_ORTHOLOGUE AFUA_3G00765)-RELATED-RELATED"/>
    <property type="match status" value="1"/>
</dbReference>
<feature type="domain" description="N-acetyltransferase" evidence="1">
    <location>
        <begin position="19"/>
        <end position="183"/>
    </location>
</feature>
<dbReference type="Proteomes" id="UP000517523">
    <property type="component" value="Unassembled WGS sequence"/>
</dbReference>
<dbReference type="InterPro" id="IPR051531">
    <property type="entry name" value="N-acetyltransferase"/>
</dbReference>
<protein>
    <submittedName>
        <fullName evidence="2">Ribosomal-protein-alanine N-acetyltransferase</fullName>
        <ecNumber evidence="2">2.3.1.267</ecNumber>
    </submittedName>
</protein>
<dbReference type="PROSITE" id="PS51186">
    <property type="entry name" value="GNAT"/>
    <property type="match status" value="1"/>
</dbReference>
<dbReference type="AlphaFoldDB" id="A0A839TRX1"/>
<proteinExistence type="predicted"/>
<keyword evidence="2" id="KW-0012">Acyltransferase</keyword>
<dbReference type="InterPro" id="IPR000182">
    <property type="entry name" value="GNAT_dom"/>
</dbReference>
<dbReference type="InterPro" id="IPR016181">
    <property type="entry name" value="Acyl_CoA_acyltransferase"/>
</dbReference>
<gene>
    <name evidence="2" type="ORF">FHS19_004147</name>
</gene>
<dbReference type="Gene3D" id="3.40.630.30">
    <property type="match status" value="1"/>
</dbReference>
<reference evidence="2 3" key="1">
    <citation type="submission" date="2020-08" db="EMBL/GenBank/DDBJ databases">
        <title>Genomic Encyclopedia of Type Strains, Phase III (KMG-III): the genomes of soil and plant-associated and newly described type strains.</title>
        <authorList>
            <person name="Whitman W."/>
        </authorList>
    </citation>
    <scope>NUCLEOTIDE SEQUENCE [LARGE SCALE GENOMIC DNA]</scope>
    <source>
        <strain evidence="2 3">CECT 5831</strain>
    </source>
</reference>
<accession>A0A839TRX1</accession>
<comment type="caution">
    <text evidence="2">The sequence shown here is derived from an EMBL/GenBank/DDBJ whole genome shotgun (WGS) entry which is preliminary data.</text>
</comment>
<sequence length="190" mass="21873">MMDVGKLFSSPPTFETARLRIRRLELSDAADYFELASDPDVSAETLWDRHTSMQETIDYLTRVNLRFDMKQAIHWGIVEKASGKLIGRTGLINVDPVHEKAEIGYALARAYWSQGIVTEATREIVRYAFVQAGFHRLEARCNASNPGSYRVMEKLGMSFEGVLREQLKMKGKFVDQRMYSILRKDKEWTT</sequence>
<name>A0A839TRX1_9BACL</name>
<dbReference type="EC" id="2.3.1.267" evidence="2"/>
<evidence type="ECO:0000313" key="3">
    <source>
        <dbReference type="Proteomes" id="UP000517523"/>
    </source>
</evidence>
<keyword evidence="2" id="KW-0808">Transferase</keyword>
<dbReference type="GO" id="GO:0008999">
    <property type="term" value="F:protein-N-terminal-alanine acetyltransferase activity"/>
    <property type="evidence" value="ECO:0007669"/>
    <property type="project" value="UniProtKB-EC"/>
</dbReference>
<dbReference type="PANTHER" id="PTHR43792:SF9">
    <property type="entry name" value="RIBOSOMAL-PROTEIN-ALANINE ACETYLTRANSFERASE"/>
    <property type="match status" value="1"/>
</dbReference>
<dbReference type="RefSeq" id="WP_183583636.1">
    <property type="nucleotide sequence ID" value="NZ_JACHXJ010000003.1"/>
</dbReference>
<dbReference type="EMBL" id="JACHXJ010000003">
    <property type="protein sequence ID" value="MBB3129472.1"/>
    <property type="molecule type" value="Genomic_DNA"/>
</dbReference>
<dbReference type="GO" id="GO:0005737">
    <property type="term" value="C:cytoplasm"/>
    <property type="evidence" value="ECO:0007669"/>
    <property type="project" value="TreeGrafter"/>
</dbReference>
<evidence type="ECO:0000313" key="2">
    <source>
        <dbReference type="EMBL" id="MBB3129472.1"/>
    </source>
</evidence>
<evidence type="ECO:0000259" key="1">
    <source>
        <dbReference type="PROSITE" id="PS51186"/>
    </source>
</evidence>